<evidence type="ECO:0000313" key="14">
    <source>
        <dbReference type="Proteomes" id="UP000383932"/>
    </source>
</evidence>
<evidence type="ECO:0000256" key="1">
    <source>
        <dbReference type="ARBA" id="ARBA00001917"/>
    </source>
</evidence>
<name>A0A5N5QCR8_9AGAM</name>
<evidence type="ECO:0000256" key="2">
    <source>
        <dbReference type="ARBA" id="ARBA00001966"/>
    </source>
</evidence>
<evidence type="ECO:0000256" key="7">
    <source>
        <dbReference type="ARBA" id="ARBA00022723"/>
    </source>
</evidence>
<dbReference type="Pfam" id="PF22461">
    <property type="entry name" value="SLBB_2"/>
    <property type="match status" value="1"/>
</dbReference>
<evidence type="ECO:0000313" key="13">
    <source>
        <dbReference type="EMBL" id="KAB5589535.1"/>
    </source>
</evidence>
<dbReference type="InterPro" id="IPR050837">
    <property type="entry name" value="ComplexI_51kDa_subunit"/>
</dbReference>
<dbReference type="NCBIfam" id="NF010120">
    <property type="entry name" value="PRK13596.1"/>
    <property type="match status" value="1"/>
</dbReference>
<comment type="cofactor">
    <cofactor evidence="2">
        <name>[4Fe-4S] cluster</name>
        <dbReference type="ChEBI" id="CHEBI:49883"/>
    </cofactor>
</comment>
<dbReference type="GO" id="GO:0051539">
    <property type="term" value="F:4 iron, 4 sulfur cluster binding"/>
    <property type="evidence" value="ECO:0007669"/>
    <property type="project" value="UniProtKB-KW"/>
</dbReference>
<dbReference type="InterPro" id="IPR054765">
    <property type="entry name" value="SLBB_dom"/>
</dbReference>
<feature type="domain" description="NADH-ubiquinone oxidoreductase 51kDa subunit iron-sulphur binding" evidence="11">
    <location>
        <begin position="368"/>
        <end position="400"/>
    </location>
</feature>
<sequence>MLARRIPATSLRFTRGLATVQEPVHRYGGLRDQDRIFTNAYCRHDHGLKGAQSRGDWHRTKDILLKGDSWIIQQVKDSGLRGRGGAGFPSGLKWSFMNKLGWEQDPRPRYLVVNADEGEPGTCKDREIMRGDPHKLIEGCLVAGRGMNASAAYIYIRGEFYQEASHVQQAINEAYRANLIGKNACGSGYNFDVYVHRGAGAYICGEETALIESIEGKQGKPRLKPPFPADVGLFGCPTTVANVETVAVAPTICRRGGAWFAGFGRPRNQGTKLFCISGHVNNPCVIEEEMSIPLKDLIEKHCGGVVGGWDNLLGIVPGGSSVPILPKHMCEEVLMDFDSLKDAQSGLGTGAVIVMNKQTDVVQAIARFSKVEGKTICALGDAAAWPIQGLMRHFRPEVERRIAAFRGTNGPVLFGGKLKKDTDFRYAVPDNLGANLVEPPRV</sequence>
<dbReference type="PANTHER" id="PTHR11780">
    <property type="entry name" value="NADH-UBIQUINONE OXIDOREDUCTASE FLAVOPROTEIN 1 NDUFV1"/>
    <property type="match status" value="1"/>
</dbReference>
<dbReference type="GO" id="GO:0010181">
    <property type="term" value="F:FMN binding"/>
    <property type="evidence" value="ECO:0007669"/>
    <property type="project" value="InterPro"/>
</dbReference>
<evidence type="ECO:0000256" key="8">
    <source>
        <dbReference type="ARBA" id="ARBA00023004"/>
    </source>
</evidence>
<keyword evidence="6" id="KW-0288">FMN</keyword>
<dbReference type="FunFam" id="3.10.20.600:FF:000001">
    <property type="entry name" value="NADH dehydrogenase [ubiquinone] flavoprotein 1, mitochondrial"/>
    <property type="match status" value="1"/>
</dbReference>
<comment type="caution">
    <text evidence="13">The sequence shown here is derived from an EMBL/GenBank/DDBJ whole genome shotgun (WGS) entry which is preliminary data.</text>
</comment>
<dbReference type="OrthoDB" id="42889at2759"/>
<feature type="domain" description="SLBB" evidence="12">
    <location>
        <begin position="272"/>
        <end position="354"/>
    </location>
</feature>
<keyword evidence="8" id="KW-0408">Iron</keyword>
<gene>
    <name evidence="13" type="ORF">CTheo_7027</name>
</gene>
<dbReference type="InterPro" id="IPR001949">
    <property type="entry name" value="NADH-UbQ_OxRdtase_51kDa_CS"/>
</dbReference>
<dbReference type="GO" id="GO:0046872">
    <property type="term" value="F:metal ion binding"/>
    <property type="evidence" value="ECO:0007669"/>
    <property type="project" value="UniProtKB-KW"/>
</dbReference>
<evidence type="ECO:0000256" key="6">
    <source>
        <dbReference type="ARBA" id="ARBA00022643"/>
    </source>
</evidence>
<dbReference type="EMBL" id="SSOP01000257">
    <property type="protein sequence ID" value="KAB5589535.1"/>
    <property type="molecule type" value="Genomic_DNA"/>
</dbReference>
<protein>
    <submittedName>
        <fullName evidence="13">NADH dehydrogenase (Ubiquinone) flavoprotein 1</fullName>
    </submittedName>
</protein>
<keyword evidence="14" id="KW-1185">Reference proteome</keyword>
<accession>A0A5N5QCR8</accession>
<feature type="domain" description="NADH-ubiquinone oxidoreductase 51kDa subunit FMN-binding" evidence="10">
    <location>
        <begin position="75"/>
        <end position="248"/>
    </location>
</feature>
<dbReference type="InterPro" id="IPR037225">
    <property type="entry name" value="Nuo51_FMN-bd_sf"/>
</dbReference>
<dbReference type="InterPro" id="IPR037207">
    <property type="entry name" value="Nuop51_4Fe4S-bd_sf"/>
</dbReference>
<keyword evidence="13" id="KW-0830">Ubiquinone</keyword>
<dbReference type="Proteomes" id="UP000383932">
    <property type="component" value="Unassembled WGS sequence"/>
</dbReference>
<comment type="cofactor">
    <cofactor evidence="1">
        <name>FMN</name>
        <dbReference type="ChEBI" id="CHEBI:58210"/>
    </cofactor>
</comment>
<evidence type="ECO:0000256" key="4">
    <source>
        <dbReference type="ARBA" id="ARBA00022485"/>
    </source>
</evidence>
<dbReference type="SUPFAM" id="SSF142984">
    <property type="entry name" value="Nqo1 middle domain-like"/>
    <property type="match status" value="1"/>
</dbReference>
<dbReference type="InterPro" id="IPR019575">
    <property type="entry name" value="Nuop51_4Fe4S-bd"/>
</dbReference>
<dbReference type="PROSITE" id="PS00644">
    <property type="entry name" value="COMPLEX1_51K_1"/>
    <property type="match status" value="1"/>
</dbReference>
<keyword evidence="5" id="KW-0285">Flavoprotein</keyword>
<dbReference type="FunFam" id="3.40.50.11540:FF:000001">
    <property type="entry name" value="NADH dehydrogenase [ubiquinone] flavoprotein 1, mitochondrial"/>
    <property type="match status" value="1"/>
</dbReference>
<evidence type="ECO:0000259" key="10">
    <source>
        <dbReference type="Pfam" id="PF01512"/>
    </source>
</evidence>
<dbReference type="InterPro" id="IPR011538">
    <property type="entry name" value="Nuo51_FMN-bd"/>
</dbReference>
<evidence type="ECO:0000259" key="11">
    <source>
        <dbReference type="Pfam" id="PF10589"/>
    </source>
</evidence>
<organism evidence="13 14">
    <name type="scientific">Ceratobasidium theobromae</name>
    <dbReference type="NCBI Taxonomy" id="1582974"/>
    <lineage>
        <taxon>Eukaryota</taxon>
        <taxon>Fungi</taxon>
        <taxon>Dikarya</taxon>
        <taxon>Basidiomycota</taxon>
        <taxon>Agaricomycotina</taxon>
        <taxon>Agaricomycetes</taxon>
        <taxon>Cantharellales</taxon>
        <taxon>Ceratobasidiaceae</taxon>
        <taxon>Ceratobasidium</taxon>
    </lineage>
</organism>
<evidence type="ECO:0000256" key="3">
    <source>
        <dbReference type="ARBA" id="ARBA00007523"/>
    </source>
</evidence>
<dbReference type="Gene3D" id="3.10.20.600">
    <property type="match status" value="1"/>
</dbReference>
<dbReference type="PANTHER" id="PTHR11780:SF10">
    <property type="entry name" value="NADH DEHYDROGENASE [UBIQUINONE] FLAVOPROTEIN 1, MITOCHONDRIAL"/>
    <property type="match status" value="1"/>
</dbReference>
<reference evidence="13 14" key="1">
    <citation type="journal article" date="2019" name="Fungal Biol. Biotechnol.">
        <title>Draft genome sequence of fastidious pathogen Ceratobasidium theobromae, which causes vascular-streak dieback in Theobroma cacao.</title>
        <authorList>
            <person name="Ali S.S."/>
            <person name="Asman A."/>
            <person name="Shao J."/>
            <person name="Firmansyah A.P."/>
            <person name="Susilo A.W."/>
            <person name="Rosmana A."/>
            <person name="McMahon P."/>
            <person name="Junaid M."/>
            <person name="Guest D."/>
            <person name="Kheng T.Y."/>
            <person name="Meinhardt L.W."/>
            <person name="Bailey B.A."/>
        </authorList>
    </citation>
    <scope>NUCLEOTIDE SEQUENCE [LARGE SCALE GENOMIC DNA]</scope>
    <source>
        <strain evidence="13 14">CT2</strain>
    </source>
</reference>
<dbReference type="Gene3D" id="3.40.50.11540">
    <property type="entry name" value="NADH-ubiquinone oxidoreductase 51kDa subunit"/>
    <property type="match status" value="1"/>
</dbReference>
<dbReference type="Pfam" id="PF10589">
    <property type="entry name" value="NADH_4Fe-4S"/>
    <property type="match status" value="1"/>
</dbReference>
<keyword evidence="4" id="KW-0004">4Fe-4S</keyword>
<dbReference type="GO" id="GO:0008137">
    <property type="term" value="F:NADH dehydrogenase (ubiquinone) activity"/>
    <property type="evidence" value="ECO:0007669"/>
    <property type="project" value="InterPro"/>
</dbReference>
<keyword evidence="7" id="KW-0479">Metal-binding</keyword>
<evidence type="ECO:0000256" key="9">
    <source>
        <dbReference type="ARBA" id="ARBA00023014"/>
    </source>
</evidence>
<comment type="similarity">
    <text evidence="3">Belongs to the complex I 51 kDa subunit family.</text>
</comment>
<dbReference type="AlphaFoldDB" id="A0A5N5QCR8"/>
<dbReference type="SUPFAM" id="SSF140490">
    <property type="entry name" value="Nqo1C-terminal domain-like"/>
    <property type="match status" value="1"/>
</dbReference>
<proteinExistence type="inferred from homology"/>
<dbReference type="SUPFAM" id="SSF142019">
    <property type="entry name" value="Nqo1 FMN-binding domain-like"/>
    <property type="match status" value="1"/>
</dbReference>
<evidence type="ECO:0000259" key="12">
    <source>
        <dbReference type="Pfam" id="PF22461"/>
    </source>
</evidence>
<dbReference type="Pfam" id="PF01512">
    <property type="entry name" value="Complex1_51K"/>
    <property type="match status" value="1"/>
</dbReference>
<evidence type="ECO:0000256" key="5">
    <source>
        <dbReference type="ARBA" id="ARBA00022630"/>
    </source>
</evidence>
<keyword evidence="9" id="KW-0411">Iron-sulfur</keyword>